<dbReference type="InterPro" id="IPR005814">
    <property type="entry name" value="Aminotrans_3"/>
</dbReference>
<dbReference type="Gene3D" id="3.40.50.300">
    <property type="entry name" value="P-loop containing nucleotide triphosphate hydrolases"/>
    <property type="match status" value="1"/>
</dbReference>
<dbReference type="Pfam" id="PF00202">
    <property type="entry name" value="Aminotran_3"/>
    <property type="match status" value="1"/>
</dbReference>
<dbReference type="STRING" id="556484.B7FX59"/>
<evidence type="ECO:0000313" key="3">
    <source>
        <dbReference type="EMBL" id="EEC49320.1"/>
    </source>
</evidence>
<gene>
    <name evidence="3" type="ORF">PHATRDRAFT_19762</name>
</gene>
<dbReference type="InterPro" id="IPR015424">
    <property type="entry name" value="PyrdxlP-dep_Trfase"/>
</dbReference>
<dbReference type="HAMAP" id="MF_00336">
    <property type="entry name" value="BioD"/>
    <property type="match status" value="1"/>
</dbReference>
<dbReference type="AlphaFoldDB" id="B7FX59"/>
<dbReference type="RefSeq" id="XP_002179497.1">
    <property type="nucleotide sequence ID" value="XM_002179461.1"/>
</dbReference>
<protein>
    <submittedName>
        <fullName evidence="3">Uncharacterized protein</fullName>
    </submittedName>
</protein>
<dbReference type="GO" id="GO:0030170">
    <property type="term" value="F:pyridoxal phosphate binding"/>
    <property type="evidence" value="ECO:0007669"/>
    <property type="project" value="InterPro"/>
</dbReference>
<dbReference type="Gene3D" id="3.40.640.10">
    <property type="entry name" value="Type I PLP-dependent aspartate aminotransferase-like (Major domain)"/>
    <property type="match status" value="1"/>
</dbReference>
<dbReference type="PaxDb" id="2850-Phatr19762"/>
<dbReference type="eggNOG" id="KOG1401">
    <property type="taxonomic scope" value="Eukaryota"/>
</dbReference>
<evidence type="ECO:0000256" key="1">
    <source>
        <dbReference type="ARBA" id="ARBA00022576"/>
    </source>
</evidence>
<dbReference type="CDD" id="cd03109">
    <property type="entry name" value="DTBS"/>
    <property type="match status" value="1"/>
</dbReference>
<dbReference type="PANTHER" id="PTHR42684">
    <property type="entry name" value="ADENOSYLMETHIONINE-8-AMINO-7-OXONONANOATE AMINOTRANSFERASE"/>
    <property type="match status" value="1"/>
</dbReference>
<dbReference type="KEGG" id="pti:PHATRDRAFT_19762"/>
<dbReference type="SUPFAM" id="SSF52540">
    <property type="entry name" value="P-loop containing nucleoside triphosphate hydrolases"/>
    <property type="match status" value="1"/>
</dbReference>
<keyword evidence="1" id="KW-0032">Aminotransferase</keyword>
<evidence type="ECO:0000313" key="4">
    <source>
        <dbReference type="Proteomes" id="UP000000759"/>
    </source>
</evidence>
<dbReference type="Proteomes" id="UP000000759">
    <property type="component" value="Chromosome 6"/>
</dbReference>
<proteinExistence type="inferred from homology"/>
<dbReference type="InParanoid" id="B7FX59"/>
<sequence>MLSRFIGLRRLFSSHSKNVRVAADKRTNIVFGANTDVGKTLVSAGLVRAALRRNTVHYVKPLQCGGNDQEFVRRHALLQPRPSNALSAEILFQWDTPTSPHIASRMENKPQSDKHVMEAVNKVLVETTNRSGPVTTIIETAGGVLSPSASSPNNTSARHATSETGWGWIPQADLYQPLLGQTPVVLVGDGRLGGISATLSSLESLLIRGYDVTALVLLETDYDNVSAMREYVSRGHKLRAGNGETLFSNPNDSVMSLPAIPSDPQVPLDEWYGSDAVKERFERLDDFLQQSWEGQLLDLQSLRCTGRQVLWWPFTQHSQVQRDNQVALVDSASQNDLNVLVDGTDGICLERVSMKDMSGSEGTLGIGHGDSSLALASAGAAGRYGYVAFPQTVHAPAVALGQTLVGPRGPGQGWAKRVFFTEDAASGMEAALKMGMKTYIKRMREEENESIEWVICGQENSYHGDTLGVMNATEPSFFNDGQHPWYECKGLFLSVPTLGFRNGVLSISFPEGSELEGTQTTFESIDHVLDIDARMISRKLHSQYRELIEMQWLVYEHSSVNKKISSVVIEPVLSAVAGMSFVDPLWQKALIAVAESRNVPVIFDETTSGLQRLGVMSGRDILREDPDIGVYSKLLTGGILPLCATLTTEEIFETFLGEDETMAMLHGSSHCAHASGCTSALHALHAYDLLSEHSRKAKVSPRMLFDADLVRAMSELPIVEQTFSLGTVLSITLDVDDDESGDNECSLINVAIRLLRKECVFARSLGNVMYILVSPPDNPEDCLHLSKKVYDTLSKLSGARSMSSMKQ</sequence>
<keyword evidence="4" id="KW-1185">Reference proteome</keyword>
<dbReference type="OrthoDB" id="425114at2759"/>
<dbReference type="GO" id="GO:0009102">
    <property type="term" value="P:biotin biosynthetic process"/>
    <property type="evidence" value="ECO:0007669"/>
    <property type="project" value="UniProtKB-UniPathway"/>
</dbReference>
<dbReference type="GO" id="GO:0000287">
    <property type="term" value="F:magnesium ion binding"/>
    <property type="evidence" value="ECO:0007669"/>
    <property type="project" value="InterPro"/>
</dbReference>
<dbReference type="InterPro" id="IPR015421">
    <property type="entry name" value="PyrdxlP-dep_Trfase_major"/>
</dbReference>
<dbReference type="HOGENOM" id="CLU_010794_0_0_1"/>
<dbReference type="GO" id="GO:0005739">
    <property type="term" value="C:mitochondrion"/>
    <property type="evidence" value="ECO:0007669"/>
    <property type="project" value="TreeGrafter"/>
</dbReference>
<dbReference type="GO" id="GO:0005524">
    <property type="term" value="F:ATP binding"/>
    <property type="evidence" value="ECO:0007669"/>
    <property type="project" value="InterPro"/>
</dbReference>
<dbReference type="EMBL" id="CM000609">
    <property type="protein sequence ID" value="EEC49320.1"/>
    <property type="molecule type" value="Genomic_DNA"/>
</dbReference>
<dbReference type="UniPathway" id="UPA00078"/>
<dbReference type="OMA" id="KGWASRA"/>
<evidence type="ECO:0000256" key="2">
    <source>
        <dbReference type="ARBA" id="ARBA00022679"/>
    </source>
</evidence>
<accession>B7FX59</accession>
<organism evidence="3 4">
    <name type="scientific">Phaeodactylum tricornutum (strain CCAP 1055/1)</name>
    <dbReference type="NCBI Taxonomy" id="556484"/>
    <lineage>
        <taxon>Eukaryota</taxon>
        <taxon>Sar</taxon>
        <taxon>Stramenopiles</taxon>
        <taxon>Ochrophyta</taxon>
        <taxon>Bacillariophyta</taxon>
        <taxon>Bacillariophyceae</taxon>
        <taxon>Bacillariophycidae</taxon>
        <taxon>Naviculales</taxon>
        <taxon>Phaeodactylaceae</taxon>
        <taxon>Phaeodactylum</taxon>
    </lineage>
</organism>
<dbReference type="InterPro" id="IPR027417">
    <property type="entry name" value="P-loop_NTPase"/>
</dbReference>
<keyword evidence="2" id="KW-0808">Transferase</keyword>
<dbReference type="Pfam" id="PF13500">
    <property type="entry name" value="AAA_26"/>
    <property type="match status" value="1"/>
</dbReference>
<reference evidence="3 4" key="1">
    <citation type="journal article" date="2008" name="Nature">
        <title>The Phaeodactylum genome reveals the evolutionary history of diatom genomes.</title>
        <authorList>
            <person name="Bowler C."/>
            <person name="Allen A.E."/>
            <person name="Badger J.H."/>
            <person name="Grimwood J."/>
            <person name="Jabbari K."/>
            <person name="Kuo A."/>
            <person name="Maheswari U."/>
            <person name="Martens C."/>
            <person name="Maumus F."/>
            <person name="Otillar R.P."/>
            <person name="Rayko E."/>
            <person name="Salamov A."/>
            <person name="Vandepoele K."/>
            <person name="Beszteri B."/>
            <person name="Gruber A."/>
            <person name="Heijde M."/>
            <person name="Katinka M."/>
            <person name="Mock T."/>
            <person name="Valentin K."/>
            <person name="Verret F."/>
            <person name="Berges J.A."/>
            <person name="Brownlee C."/>
            <person name="Cadoret J.P."/>
            <person name="Chiovitti A."/>
            <person name="Choi C.J."/>
            <person name="Coesel S."/>
            <person name="De Martino A."/>
            <person name="Detter J.C."/>
            <person name="Durkin C."/>
            <person name="Falciatore A."/>
            <person name="Fournet J."/>
            <person name="Haruta M."/>
            <person name="Huysman M.J."/>
            <person name="Jenkins B.D."/>
            <person name="Jiroutova K."/>
            <person name="Jorgensen R.E."/>
            <person name="Joubert Y."/>
            <person name="Kaplan A."/>
            <person name="Kroger N."/>
            <person name="Kroth P.G."/>
            <person name="La Roche J."/>
            <person name="Lindquist E."/>
            <person name="Lommer M."/>
            <person name="Martin-Jezequel V."/>
            <person name="Lopez P.J."/>
            <person name="Lucas S."/>
            <person name="Mangogna M."/>
            <person name="McGinnis K."/>
            <person name="Medlin L.K."/>
            <person name="Montsant A."/>
            <person name="Oudot-Le Secq M.P."/>
            <person name="Napoli C."/>
            <person name="Obornik M."/>
            <person name="Parker M.S."/>
            <person name="Petit J.L."/>
            <person name="Porcel B.M."/>
            <person name="Poulsen N."/>
            <person name="Robison M."/>
            <person name="Rychlewski L."/>
            <person name="Rynearson T.A."/>
            <person name="Schmutz J."/>
            <person name="Shapiro H."/>
            <person name="Siaut M."/>
            <person name="Stanley M."/>
            <person name="Sussman M.R."/>
            <person name="Taylor A.R."/>
            <person name="Vardi A."/>
            <person name="von Dassow P."/>
            <person name="Vyverman W."/>
            <person name="Willis A."/>
            <person name="Wyrwicz L.S."/>
            <person name="Rokhsar D.S."/>
            <person name="Weissenbach J."/>
            <person name="Armbrust E.V."/>
            <person name="Green B.R."/>
            <person name="Van de Peer Y."/>
            <person name="Grigoriev I.V."/>
        </authorList>
    </citation>
    <scope>NUCLEOTIDE SEQUENCE [LARGE SCALE GENOMIC DNA]</scope>
    <source>
        <strain evidence="3 4">CCAP 1055/1</strain>
    </source>
</reference>
<name>B7FX59_PHATC</name>
<reference evidence="4" key="2">
    <citation type="submission" date="2008-08" db="EMBL/GenBank/DDBJ databases">
        <authorList>
            <consortium name="Diatom Consortium"/>
            <person name="Grigoriev I."/>
            <person name="Grimwood J."/>
            <person name="Kuo A."/>
            <person name="Otillar R.P."/>
            <person name="Salamov A."/>
            <person name="Detter J.C."/>
            <person name="Lindquist E."/>
            <person name="Shapiro H."/>
            <person name="Lucas S."/>
            <person name="Glavina del Rio T."/>
            <person name="Pitluck S."/>
            <person name="Rokhsar D."/>
            <person name="Bowler C."/>
        </authorList>
    </citation>
    <scope>GENOME REANNOTATION</scope>
    <source>
        <strain evidence="4">CCAP 1055/1</strain>
    </source>
</reference>
<dbReference type="PANTHER" id="PTHR42684:SF3">
    <property type="entry name" value="ADENOSYLMETHIONINE-8-AMINO-7-OXONONANOATE AMINOTRANSFERASE"/>
    <property type="match status" value="1"/>
</dbReference>
<dbReference type="GO" id="GO:0004015">
    <property type="term" value="F:adenosylmethionine-8-amino-7-oxononanoate transaminase activity"/>
    <property type="evidence" value="ECO:0007669"/>
    <property type="project" value="TreeGrafter"/>
</dbReference>
<dbReference type="GO" id="GO:0004141">
    <property type="term" value="F:dethiobiotin synthase activity"/>
    <property type="evidence" value="ECO:0007669"/>
    <property type="project" value="InterPro"/>
</dbReference>
<dbReference type="InterPro" id="IPR004472">
    <property type="entry name" value="DTB_synth_BioD"/>
</dbReference>
<dbReference type="SUPFAM" id="SSF53383">
    <property type="entry name" value="PLP-dependent transferases"/>
    <property type="match status" value="1"/>
</dbReference>
<dbReference type="GeneID" id="7200151"/>